<feature type="transmembrane region" description="Helical" evidence="1">
    <location>
        <begin position="28"/>
        <end position="48"/>
    </location>
</feature>
<dbReference type="EMBL" id="CP034726">
    <property type="protein sequence ID" value="QBP17724.1"/>
    <property type="molecule type" value="Genomic_DNA"/>
</dbReference>
<evidence type="ECO:0000313" key="3">
    <source>
        <dbReference type="Proteomes" id="UP000294321"/>
    </source>
</evidence>
<dbReference type="Proteomes" id="UP000294321">
    <property type="component" value="Chromosome"/>
</dbReference>
<dbReference type="AlphaFoldDB" id="A0A4P6ZJD7"/>
<sequence>MIIYALIITSALFFLAWNLIDNRKIHFIASLITTLLFLVTVFFAVANFKDHYGMHKVTEPQQTQQIKSISPRRSLKMLVYRPMGNSRKSQIVIYKNKHNKVVHTASDLKVTNQIVQNSKITKPHVVTSVSKWIYSNSTSHFWFYLAKKPSTYRVRHTFYVPNSWRVLSMKQTLALKQIIKNRSGQLEQKANSPQAEHRIRQQAMMYVKSQEMDAIHKNPKLSVTQKKLVAKRATKDFKAKMKQKLERKLISEALQTVKSID</sequence>
<dbReference type="InterPro" id="IPR032083">
    <property type="entry name" value="DUF4811"/>
</dbReference>
<keyword evidence="1" id="KW-0472">Membrane</keyword>
<dbReference type="RefSeq" id="WP_133441269.1">
    <property type="nucleotide sequence ID" value="NZ_CP034726.1"/>
</dbReference>
<evidence type="ECO:0000256" key="1">
    <source>
        <dbReference type="SAM" id="Phobius"/>
    </source>
</evidence>
<dbReference type="OrthoDB" id="2249491at2"/>
<organism evidence="2 3">
    <name type="scientific">Acetilactobacillus jinshanensis</name>
    <dbReference type="NCBI Taxonomy" id="1720083"/>
    <lineage>
        <taxon>Bacteria</taxon>
        <taxon>Bacillati</taxon>
        <taxon>Bacillota</taxon>
        <taxon>Bacilli</taxon>
        <taxon>Lactobacillales</taxon>
        <taxon>Lactobacillaceae</taxon>
        <taxon>Acetilactobacillus</taxon>
    </lineage>
</organism>
<keyword evidence="3" id="KW-1185">Reference proteome</keyword>
<evidence type="ECO:0000313" key="2">
    <source>
        <dbReference type="EMBL" id="QBP17724.1"/>
    </source>
</evidence>
<protein>
    <submittedName>
        <fullName evidence="2">DUF4811 domain-containing protein</fullName>
    </submittedName>
</protein>
<dbReference type="Pfam" id="PF16069">
    <property type="entry name" value="DUF4811"/>
    <property type="match status" value="1"/>
</dbReference>
<gene>
    <name evidence="2" type="ORF">ELX58_00665</name>
</gene>
<reference evidence="3" key="1">
    <citation type="submission" date="2018-12" db="EMBL/GenBank/DDBJ databases">
        <title>A new species of lactobacillus.</title>
        <authorList>
            <person name="Jian Y."/>
            <person name="Xin L."/>
            <person name="Hong Z.J."/>
            <person name="Ming L.Z."/>
            <person name="Hong X.Z."/>
        </authorList>
    </citation>
    <scope>NUCLEOTIDE SEQUENCE [LARGE SCALE GENOMIC DNA]</scope>
    <source>
        <strain evidence="3">HSLZ-75</strain>
    </source>
</reference>
<accession>A0A4P6ZJD7</accession>
<proteinExistence type="predicted"/>
<keyword evidence="1" id="KW-1133">Transmembrane helix</keyword>
<keyword evidence="1" id="KW-0812">Transmembrane</keyword>
<name>A0A4P6ZJD7_9LACO</name>
<dbReference type="KEGG" id="lji:ELX58_00665"/>